<protein>
    <submittedName>
        <fullName evidence="7">ABC transporter permease</fullName>
    </submittedName>
</protein>
<dbReference type="Proteomes" id="UP000886893">
    <property type="component" value="Unassembled WGS sequence"/>
</dbReference>
<comment type="subcellular location">
    <subcellularLocation>
        <location evidence="1">Membrane</location>
        <topology evidence="1">Multi-pass membrane protein</topology>
    </subcellularLocation>
</comment>
<feature type="domain" description="ABC-2 type transporter transmembrane" evidence="6">
    <location>
        <begin position="20"/>
        <end position="385"/>
    </location>
</feature>
<comment type="caution">
    <text evidence="7">The sequence shown here is derived from an EMBL/GenBank/DDBJ whole genome shotgun (WGS) entry which is preliminary data.</text>
</comment>
<evidence type="ECO:0000313" key="7">
    <source>
        <dbReference type="EMBL" id="HIT17642.1"/>
    </source>
</evidence>
<dbReference type="InterPro" id="IPR013525">
    <property type="entry name" value="ABC2_TM"/>
</dbReference>
<sequence length="399" mass="44677">MKNILTIIKKEFARFFKDRRLILTTLILPGLLIYLVYSFMGSGLLEQVQTDENYVTQVYTINAPDSFENYIQPALDAAGFKTKYTNIQTTEKDQILKDIEAQEVDLLIEFEEDFDEKVAAMGNQTGQTAPYIYMYYNSVKNESQMAYAMFEEAFTQYESTMTNRFDINPSSDIQFDLASNEDITGTIFGMLLPFLILMFLFSGCMSVAPESIAGEKERGTIATLLVTPIKRSELAIGKITSLSVIAVLCAISSFIGTIASLPKMIGMEGGQMTISYQFGHYIALLLIIISTVLVMIGLISIISAFAKSVKEATTLVTPLMILVMVVGIIAMFSEATQVGSFWMYLIPIYNSLKVMGNVFSFHLPLVPILLTILSNIIFSIVFVYLLTKMFNSERVMFSR</sequence>
<name>A0A9D1G8R6_9FIRM</name>
<feature type="transmembrane region" description="Helical" evidence="5">
    <location>
        <begin position="239"/>
        <end position="261"/>
    </location>
</feature>
<dbReference type="PANTHER" id="PTHR43471:SF3">
    <property type="entry name" value="ABC TRANSPORTER PERMEASE PROTEIN NATB"/>
    <property type="match status" value="1"/>
</dbReference>
<evidence type="ECO:0000256" key="1">
    <source>
        <dbReference type="ARBA" id="ARBA00004141"/>
    </source>
</evidence>
<dbReference type="GO" id="GO:0016020">
    <property type="term" value="C:membrane"/>
    <property type="evidence" value="ECO:0007669"/>
    <property type="project" value="UniProtKB-SubCell"/>
</dbReference>
<dbReference type="GO" id="GO:0140359">
    <property type="term" value="F:ABC-type transporter activity"/>
    <property type="evidence" value="ECO:0007669"/>
    <property type="project" value="InterPro"/>
</dbReference>
<reference evidence="7" key="2">
    <citation type="journal article" date="2021" name="PeerJ">
        <title>Extensive microbial diversity within the chicken gut microbiome revealed by metagenomics and culture.</title>
        <authorList>
            <person name="Gilroy R."/>
            <person name="Ravi A."/>
            <person name="Getino M."/>
            <person name="Pursley I."/>
            <person name="Horton D.L."/>
            <person name="Alikhan N.F."/>
            <person name="Baker D."/>
            <person name="Gharbi K."/>
            <person name="Hall N."/>
            <person name="Watson M."/>
            <person name="Adriaenssens E.M."/>
            <person name="Foster-Nyarko E."/>
            <person name="Jarju S."/>
            <person name="Secka A."/>
            <person name="Antonio M."/>
            <person name="Oren A."/>
            <person name="Chaudhuri R.R."/>
            <person name="La Ragione R."/>
            <person name="Hildebrand F."/>
            <person name="Pallen M.J."/>
        </authorList>
    </citation>
    <scope>NUCLEOTIDE SEQUENCE</scope>
    <source>
        <strain evidence="7">14508</strain>
    </source>
</reference>
<accession>A0A9D1G8R6</accession>
<feature type="transmembrane region" description="Helical" evidence="5">
    <location>
        <begin position="318"/>
        <end position="345"/>
    </location>
</feature>
<keyword evidence="2 5" id="KW-0812">Transmembrane</keyword>
<dbReference type="EMBL" id="DVKI01000143">
    <property type="protein sequence ID" value="HIT17642.1"/>
    <property type="molecule type" value="Genomic_DNA"/>
</dbReference>
<reference evidence="7" key="1">
    <citation type="submission" date="2020-10" db="EMBL/GenBank/DDBJ databases">
        <authorList>
            <person name="Gilroy R."/>
        </authorList>
    </citation>
    <scope>NUCLEOTIDE SEQUENCE</scope>
    <source>
        <strain evidence="7">14508</strain>
    </source>
</reference>
<evidence type="ECO:0000313" key="8">
    <source>
        <dbReference type="Proteomes" id="UP000886893"/>
    </source>
</evidence>
<keyword evidence="3 5" id="KW-1133">Transmembrane helix</keyword>
<evidence type="ECO:0000256" key="2">
    <source>
        <dbReference type="ARBA" id="ARBA00022692"/>
    </source>
</evidence>
<feature type="transmembrane region" description="Helical" evidence="5">
    <location>
        <begin position="281"/>
        <end position="306"/>
    </location>
</feature>
<organism evidence="7 8">
    <name type="scientific">Candidatus Caccosoma faecigallinarum</name>
    <dbReference type="NCBI Taxonomy" id="2840720"/>
    <lineage>
        <taxon>Bacteria</taxon>
        <taxon>Bacillati</taxon>
        <taxon>Bacillota</taxon>
        <taxon>Bacillota incertae sedis</taxon>
        <taxon>Candidatus Caccosoma</taxon>
    </lineage>
</organism>
<keyword evidence="4 5" id="KW-0472">Membrane</keyword>
<evidence type="ECO:0000256" key="3">
    <source>
        <dbReference type="ARBA" id="ARBA00022989"/>
    </source>
</evidence>
<feature type="transmembrane region" description="Helical" evidence="5">
    <location>
        <begin position="187"/>
        <end position="208"/>
    </location>
</feature>
<dbReference type="Pfam" id="PF12698">
    <property type="entry name" value="ABC2_membrane_3"/>
    <property type="match status" value="1"/>
</dbReference>
<proteinExistence type="predicted"/>
<evidence type="ECO:0000256" key="5">
    <source>
        <dbReference type="SAM" id="Phobius"/>
    </source>
</evidence>
<dbReference type="AlphaFoldDB" id="A0A9D1G8R6"/>
<evidence type="ECO:0000259" key="6">
    <source>
        <dbReference type="Pfam" id="PF12698"/>
    </source>
</evidence>
<feature type="transmembrane region" description="Helical" evidence="5">
    <location>
        <begin position="21"/>
        <end position="40"/>
    </location>
</feature>
<evidence type="ECO:0000256" key="4">
    <source>
        <dbReference type="ARBA" id="ARBA00023136"/>
    </source>
</evidence>
<feature type="transmembrane region" description="Helical" evidence="5">
    <location>
        <begin position="365"/>
        <end position="386"/>
    </location>
</feature>
<gene>
    <name evidence="7" type="ORF">IAD04_04645</name>
</gene>
<dbReference type="PANTHER" id="PTHR43471">
    <property type="entry name" value="ABC TRANSPORTER PERMEASE"/>
    <property type="match status" value="1"/>
</dbReference>